<evidence type="ECO:0000313" key="1">
    <source>
        <dbReference type="EMBL" id="ALO48277.1"/>
    </source>
</evidence>
<accession>A0A0S2KJ59</accession>
<dbReference type="Gene3D" id="3.40.50.720">
    <property type="entry name" value="NAD(P)-binding Rossmann-like Domain"/>
    <property type="match status" value="1"/>
</dbReference>
<evidence type="ECO:0000313" key="2">
    <source>
        <dbReference type="Proteomes" id="UP000056252"/>
    </source>
</evidence>
<keyword evidence="2" id="KW-1185">Reference proteome</keyword>
<dbReference type="STRING" id="76123.AS203_03595"/>
<dbReference type="GO" id="GO:0008641">
    <property type="term" value="F:ubiquitin-like modifier activating enzyme activity"/>
    <property type="evidence" value="ECO:0007669"/>
    <property type="project" value="InterPro"/>
</dbReference>
<dbReference type="EMBL" id="CP013195">
    <property type="protein sequence ID" value="ALO48277.1"/>
    <property type="molecule type" value="Genomic_DNA"/>
</dbReference>
<dbReference type="SUPFAM" id="SSF69572">
    <property type="entry name" value="Activating enzymes of the ubiquitin-like proteins"/>
    <property type="match status" value="1"/>
</dbReference>
<dbReference type="InterPro" id="IPR022291">
    <property type="entry name" value="Bacteriocin_synth_cyclodeHase"/>
</dbReference>
<reference evidence="2" key="1">
    <citation type="submission" date="2015-11" db="EMBL/GenBank/DDBJ databases">
        <authorList>
            <person name="Holder M.E."/>
            <person name="Ajami N.J."/>
            <person name="Petrosino J.F."/>
        </authorList>
    </citation>
    <scope>NUCLEOTIDE SEQUENCE [LARGE SCALE GENOMIC DNA]</scope>
    <source>
        <strain evidence="2">F0113</strain>
    </source>
</reference>
<dbReference type="RefSeq" id="WP_025066420.1">
    <property type="nucleotide sequence ID" value="NZ_CP013195.1"/>
</dbReference>
<gene>
    <name evidence="1" type="ORF">AS203_03595</name>
</gene>
<evidence type="ECO:0008006" key="3">
    <source>
        <dbReference type="Google" id="ProtNLM"/>
    </source>
</evidence>
<dbReference type="Proteomes" id="UP000056252">
    <property type="component" value="Chromosome"/>
</dbReference>
<organism evidence="1 2">
    <name type="scientific">Hoylesella enoeca</name>
    <dbReference type="NCBI Taxonomy" id="76123"/>
    <lineage>
        <taxon>Bacteria</taxon>
        <taxon>Pseudomonadati</taxon>
        <taxon>Bacteroidota</taxon>
        <taxon>Bacteroidia</taxon>
        <taxon>Bacteroidales</taxon>
        <taxon>Prevotellaceae</taxon>
        <taxon>Hoylesella</taxon>
    </lineage>
</organism>
<dbReference type="InterPro" id="IPR035985">
    <property type="entry name" value="Ubiquitin-activating_enz"/>
</dbReference>
<name>A0A0S2KJ59_9BACT</name>
<dbReference type="AlphaFoldDB" id="A0A0S2KJ59"/>
<dbReference type="NCBIfam" id="TIGR03882">
    <property type="entry name" value="cyclo_dehyd_2"/>
    <property type="match status" value="1"/>
</dbReference>
<dbReference type="OrthoDB" id="1074280at2"/>
<proteinExistence type="predicted"/>
<sequence>MNQFDIFFDSQNKVYQVRTKSDTLIFEFPDPEEEKIFSNILKLYEKYSIISFAIIKKELCHFCHSKVLDVVQELQKCELLNSGNYSDYEQEDTQAADSYNLWKGISVIPCKCKLCFIGHKQLGERLIEKAKFQGYQTVSVIYTPNSNLTEIKIEEIANTYDFVIMDATFWNPYLLSCFNSAMFDKNKPWLYIDGMIDNVNYSVGPIFHGKETGCYECLASRMASNDFNSSYTEAYRIYLTEKKTFSKNKISSLPIEDIIASIVILDINKYILGLGVPESWKNTLLLNTSNYSITKHYFLKNPLCEHCNPELSYSTSPWLETIILKEK</sequence>
<dbReference type="KEGG" id="peo:AS203_03595"/>
<protein>
    <recommendedName>
        <fullName evidence="3">Bacteriocin biosynthesis cyclodehydratase</fullName>
    </recommendedName>
</protein>